<dbReference type="Pfam" id="PF03097">
    <property type="entry name" value="BRO1"/>
    <property type="match status" value="1"/>
</dbReference>
<proteinExistence type="inferred from homology"/>
<dbReference type="InterPro" id="IPR009072">
    <property type="entry name" value="Histone-fold"/>
</dbReference>
<dbReference type="EMBL" id="LYCR01000021">
    <property type="protein sequence ID" value="OGM47751.1"/>
    <property type="molecule type" value="Genomic_DNA"/>
</dbReference>
<evidence type="ECO:0000256" key="4">
    <source>
        <dbReference type="ARBA" id="ARBA00023015"/>
    </source>
</evidence>
<dbReference type="OrthoDB" id="10266451at2759"/>
<feature type="region of interest" description="Disordered" evidence="7">
    <location>
        <begin position="772"/>
        <end position="812"/>
    </location>
</feature>
<dbReference type="PANTHER" id="PTHR40463">
    <property type="entry name" value="PH-RESPONSE REGULATOR PROTEIN PALC"/>
    <property type="match status" value="1"/>
</dbReference>
<dbReference type="Pfam" id="PF07524">
    <property type="entry name" value="Bromo_TP"/>
    <property type="match status" value="1"/>
</dbReference>
<dbReference type="AlphaFoldDB" id="A0A1F8A7T6"/>
<accession>A0A1F8A7T6</accession>
<evidence type="ECO:0000256" key="2">
    <source>
        <dbReference type="ARBA" id="ARBA00010997"/>
    </source>
</evidence>
<evidence type="ECO:0000256" key="1">
    <source>
        <dbReference type="ARBA" id="ARBA00004123"/>
    </source>
</evidence>
<dbReference type="InterPro" id="IPR038499">
    <property type="entry name" value="BRO1_sf"/>
</dbReference>
<dbReference type="Proteomes" id="UP000179179">
    <property type="component" value="Unassembled WGS sequence"/>
</dbReference>
<evidence type="ECO:0000313" key="10">
    <source>
        <dbReference type="Proteomes" id="UP000179179"/>
    </source>
</evidence>
<dbReference type="InterPro" id="IPR037505">
    <property type="entry name" value="pH-resp_palC"/>
</dbReference>
<dbReference type="SMART" id="SM00576">
    <property type="entry name" value="BTP"/>
    <property type="match status" value="1"/>
</dbReference>
<keyword evidence="4" id="KW-0805">Transcription regulation</keyword>
<evidence type="ECO:0000259" key="8">
    <source>
        <dbReference type="PROSITE" id="PS51180"/>
    </source>
</evidence>
<evidence type="ECO:0000256" key="6">
    <source>
        <dbReference type="ARBA" id="ARBA00023242"/>
    </source>
</evidence>
<feature type="compositionally biased region" description="Basic and acidic residues" evidence="7">
    <location>
        <begin position="682"/>
        <end position="700"/>
    </location>
</feature>
<organism evidence="9 10">
    <name type="scientific">Aspergillus bombycis</name>
    <dbReference type="NCBI Taxonomy" id="109264"/>
    <lineage>
        <taxon>Eukaryota</taxon>
        <taxon>Fungi</taxon>
        <taxon>Dikarya</taxon>
        <taxon>Ascomycota</taxon>
        <taxon>Pezizomycotina</taxon>
        <taxon>Eurotiomycetes</taxon>
        <taxon>Eurotiomycetidae</taxon>
        <taxon>Eurotiales</taxon>
        <taxon>Aspergillaceae</taxon>
        <taxon>Aspergillus</taxon>
    </lineage>
</organism>
<feature type="domain" description="BRO1" evidence="8">
    <location>
        <begin position="318"/>
        <end position="801"/>
    </location>
</feature>
<dbReference type="STRING" id="109264.A0A1F8A7T6"/>
<name>A0A1F8A7T6_9EURO</name>
<dbReference type="RefSeq" id="XP_022391468.1">
    <property type="nucleotide sequence ID" value="XM_022531412.1"/>
</dbReference>
<evidence type="ECO:0000256" key="7">
    <source>
        <dbReference type="SAM" id="MobiDB-lite"/>
    </source>
</evidence>
<keyword evidence="10" id="KW-1185">Reference proteome</keyword>
<evidence type="ECO:0000313" key="9">
    <source>
        <dbReference type="EMBL" id="OGM47751.1"/>
    </source>
</evidence>
<keyword evidence="5" id="KW-0804">Transcription</keyword>
<dbReference type="GO" id="GO:0071467">
    <property type="term" value="P:cellular response to pH"/>
    <property type="evidence" value="ECO:0007669"/>
    <property type="project" value="InterPro"/>
</dbReference>
<comment type="similarity">
    <text evidence="2">Belongs to the palC family.</text>
</comment>
<dbReference type="GeneID" id="34447672"/>
<gene>
    <name evidence="9" type="ORF">ABOM_004282</name>
</gene>
<evidence type="ECO:0000256" key="3">
    <source>
        <dbReference type="ARBA" id="ARBA00022193"/>
    </source>
</evidence>
<dbReference type="InterPro" id="IPR006565">
    <property type="entry name" value="BTP"/>
</dbReference>
<feature type="compositionally biased region" description="Acidic residues" evidence="7">
    <location>
        <begin position="776"/>
        <end position="793"/>
    </location>
</feature>
<dbReference type="GO" id="GO:0046982">
    <property type="term" value="F:protein heterodimerization activity"/>
    <property type="evidence" value="ECO:0007669"/>
    <property type="project" value="InterPro"/>
</dbReference>
<dbReference type="FunFam" id="1.25.40.280:FF:000005">
    <property type="entry name" value="pH-response regulator protein palC"/>
    <property type="match status" value="1"/>
</dbReference>
<reference evidence="9 10" key="1">
    <citation type="journal article" date="2016" name="Genome Biol. Evol.">
        <title>Draft genome sequence of an aflatoxigenic Aspergillus species, A. bombycis.</title>
        <authorList>
            <person name="Moore G.G."/>
            <person name="Mack B.M."/>
            <person name="Beltz S.B."/>
            <person name="Gilbert M.K."/>
        </authorList>
    </citation>
    <scope>NUCLEOTIDE SEQUENCE [LARGE SCALE GENOMIC DNA]</scope>
    <source>
        <strain evidence="10">NRRL 26010</strain>
    </source>
</reference>
<dbReference type="InterPro" id="IPR004328">
    <property type="entry name" value="BRO1_dom"/>
</dbReference>
<protein>
    <recommendedName>
        <fullName evidence="3">pH-response regulator protein palC</fullName>
    </recommendedName>
</protein>
<comment type="caution">
    <text evidence="9">The sequence shown here is derived from an EMBL/GenBank/DDBJ whole genome shotgun (WGS) entry which is preliminary data.</text>
</comment>
<comment type="subcellular location">
    <subcellularLocation>
        <location evidence="1">Nucleus</location>
    </subcellularLocation>
</comment>
<dbReference type="PROSITE" id="PS51180">
    <property type="entry name" value="BRO1"/>
    <property type="match status" value="1"/>
</dbReference>
<dbReference type="GO" id="GO:0005634">
    <property type="term" value="C:nucleus"/>
    <property type="evidence" value="ECO:0007669"/>
    <property type="project" value="UniProtKB-SubCell"/>
</dbReference>
<feature type="region of interest" description="Disordered" evidence="7">
    <location>
        <begin position="682"/>
        <end position="712"/>
    </location>
</feature>
<dbReference type="PANTHER" id="PTHR40463:SF1">
    <property type="entry name" value="PH-RESPONSE REGULATOR PROTEIN PALC"/>
    <property type="match status" value="1"/>
</dbReference>
<dbReference type="CDD" id="cd00076">
    <property type="entry name" value="HFD_SF"/>
    <property type="match status" value="1"/>
</dbReference>
<evidence type="ECO:0000256" key="5">
    <source>
        <dbReference type="ARBA" id="ARBA00023163"/>
    </source>
</evidence>
<dbReference type="SMART" id="SM01041">
    <property type="entry name" value="BRO1"/>
    <property type="match status" value="1"/>
</dbReference>
<sequence>MSGPNLHNALLRPPIIQILRAAGFHATRPSVLDTLADLTARYVMILASSATTHAANAHPNNPVPTLEDIYQALQDAGALRPQLREWEEDWHGDEDMRALEGFLGWFTGPANREIRRIAGFLPSEGDVVDTDFLEKEDYLTVLKKKHSKTGEESRYAGTVLGKNAEEHPIVIEGGAPSIQEWGSQVRSRAPYFAENSKDKKVCWATRLSMAKGTIGRRLARLGILTARINGQYIYASGQHSRHEDGRAETSNTAVRRVDVYILPWTQFKQGYEIGATSRVKAGHVKGYTTQFAIKSLAIVSMTLNFSNNNTTTNTTDTMVYAFTLPTTSHLSFQTHLTSTTHPSLPQAASTARHALRTALKTHKRLPRGPQQDAHLSTLLTTLTDYLPYLTAITNSLTSTRIPETPSEEIEIALHSEPEPSWRPTLTSASLSLKQPRPKGLGLEYELAFVLTTYGYVLSKIAHSTVTRVLYAATTPTPEARTAAITTATKHLLQASAVHSLLATSPVFAHVSRSVSAAPGIVPDLDPAAQAALASLALAEATLLAVLKDDSYVSASIQARNPNDKEWMVRAPEIPKVRAHLFARLCIRAAEYAEQAAAGLGAVGAQGRASVEEDLIKYARVLGRVARARACRFFGVDAELAGKIGEGIAWLRAAKTALGVRGEKQETVGKSRGFSRLKQGWMERREERKMEKDAGKMEKGELGPGDNAGREEEGRVIEMLETKWVRMNDTINTQLIPPSADLVANLPSGRDIHSAPGAYRLQALDEEELVRMRAPPVEDEFGPGNDVDDSEEESGLARDTPSTVPERTDSAYY</sequence>
<dbReference type="Gene3D" id="1.25.40.280">
    <property type="entry name" value="alix/aip1 like domains"/>
    <property type="match status" value="1"/>
</dbReference>
<dbReference type="GO" id="GO:0005886">
    <property type="term" value="C:plasma membrane"/>
    <property type="evidence" value="ECO:0007669"/>
    <property type="project" value="TreeGrafter"/>
</dbReference>
<keyword evidence="6" id="KW-0539">Nucleus</keyword>
<dbReference type="Gene3D" id="1.10.20.10">
    <property type="entry name" value="Histone, subunit A"/>
    <property type="match status" value="1"/>
</dbReference>